<dbReference type="AlphaFoldDB" id="A0A2G6EAJ4"/>
<dbReference type="CDD" id="cd06261">
    <property type="entry name" value="TM_PBP2"/>
    <property type="match status" value="1"/>
</dbReference>
<organism evidence="9 10">
    <name type="scientific">candidate division KSB3 bacterium</name>
    <dbReference type="NCBI Taxonomy" id="2044937"/>
    <lineage>
        <taxon>Bacteria</taxon>
        <taxon>candidate division KSB3</taxon>
    </lineage>
</organism>
<keyword evidence="5 7" id="KW-1133">Transmembrane helix</keyword>
<keyword evidence="4 7" id="KW-0812">Transmembrane</keyword>
<sequence>MMKAQSSSKIDWIAYAFLTPAILLFGIAVVYPVIQNVAISFYSWGGFGPMKLVGMQNYIQLFHDPNFINSLKLSIIWTLATTVFTVALGLFIAVLCGLTDRNTTVFRTIIFAPMSISAVAGGMIWSAMFQPDFGFVNAALKGSGLGFLARPWLGSPGFAMICVIVAYVWSQTGFSMVILYGAIRAVPAVLYEASYIDGANSWQLVRWVLLPMVSTALKFAIFMTLLSSLKVFDLIFAMTQGGPMRSTEIIGYFMYTESFKHFKLGYGAASVVILFLFVYLIALPILREQSEEKL</sequence>
<evidence type="ECO:0000313" key="10">
    <source>
        <dbReference type="Proteomes" id="UP000229740"/>
    </source>
</evidence>
<dbReference type="PROSITE" id="PS50928">
    <property type="entry name" value="ABC_TM1"/>
    <property type="match status" value="1"/>
</dbReference>
<feature type="transmembrane region" description="Helical" evidence="7">
    <location>
        <begin position="110"/>
        <end position="129"/>
    </location>
</feature>
<dbReference type="Proteomes" id="UP000229740">
    <property type="component" value="Unassembled WGS sequence"/>
</dbReference>
<keyword evidence="6 7" id="KW-0472">Membrane</keyword>
<feature type="transmembrane region" description="Helical" evidence="7">
    <location>
        <begin position="177"/>
        <end position="196"/>
    </location>
</feature>
<dbReference type="GO" id="GO:0005886">
    <property type="term" value="C:plasma membrane"/>
    <property type="evidence" value="ECO:0007669"/>
    <property type="project" value="UniProtKB-SubCell"/>
</dbReference>
<dbReference type="InterPro" id="IPR051393">
    <property type="entry name" value="ABC_transporter_permease"/>
</dbReference>
<dbReference type="InterPro" id="IPR035906">
    <property type="entry name" value="MetI-like_sf"/>
</dbReference>
<comment type="subcellular location">
    <subcellularLocation>
        <location evidence="1 7">Cell membrane</location>
        <topology evidence="1 7">Multi-pass membrane protein</topology>
    </subcellularLocation>
</comment>
<feature type="transmembrane region" description="Helical" evidence="7">
    <location>
        <begin position="264"/>
        <end position="286"/>
    </location>
</feature>
<feature type="transmembrane region" description="Helical" evidence="7">
    <location>
        <begin position="149"/>
        <end position="170"/>
    </location>
</feature>
<dbReference type="SUPFAM" id="SSF161098">
    <property type="entry name" value="MetI-like"/>
    <property type="match status" value="1"/>
</dbReference>
<feature type="transmembrane region" description="Helical" evidence="7">
    <location>
        <begin position="75"/>
        <end position="98"/>
    </location>
</feature>
<evidence type="ECO:0000256" key="6">
    <source>
        <dbReference type="ARBA" id="ARBA00023136"/>
    </source>
</evidence>
<evidence type="ECO:0000256" key="1">
    <source>
        <dbReference type="ARBA" id="ARBA00004651"/>
    </source>
</evidence>
<accession>A0A2G6EAJ4</accession>
<dbReference type="PANTHER" id="PTHR30193:SF37">
    <property type="entry name" value="INNER MEMBRANE ABC TRANSPORTER PERMEASE PROTEIN YCJO"/>
    <property type="match status" value="1"/>
</dbReference>
<proteinExistence type="inferred from homology"/>
<dbReference type="EMBL" id="PDPS01000021">
    <property type="protein sequence ID" value="PID58778.1"/>
    <property type="molecule type" value="Genomic_DNA"/>
</dbReference>
<name>A0A2G6EAJ4_9BACT</name>
<keyword evidence="2 7" id="KW-0813">Transport</keyword>
<comment type="caution">
    <text evidence="9">The sequence shown here is derived from an EMBL/GenBank/DDBJ whole genome shotgun (WGS) entry which is preliminary data.</text>
</comment>
<comment type="similarity">
    <text evidence="7">Belongs to the binding-protein-dependent transport system permease family.</text>
</comment>
<feature type="transmembrane region" description="Helical" evidence="7">
    <location>
        <begin position="216"/>
        <end position="236"/>
    </location>
</feature>
<feature type="domain" description="ABC transmembrane type-1" evidence="8">
    <location>
        <begin position="71"/>
        <end position="287"/>
    </location>
</feature>
<dbReference type="PANTHER" id="PTHR30193">
    <property type="entry name" value="ABC TRANSPORTER PERMEASE PROTEIN"/>
    <property type="match status" value="1"/>
</dbReference>
<dbReference type="Pfam" id="PF00528">
    <property type="entry name" value="BPD_transp_1"/>
    <property type="match status" value="1"/>
</dbReference>
<dbReference type="InterPro" id="IPR000515">
    <property type="entry name" value="MetI-like"/>
</dbReference>
<dbReference type="Gene3D" id="1.10.3720.10">
    <property type="entry name" value="MetI-like"/>
    <property type="match status" value="1"/>
</dbReference>
<evidence type="ECO:0000259" key="8">
    <source>
        <dbReference type="PROSITE" id="PS50928"/>
    </source>
</evidence>
<reference evidence="9 10" key="1">
    <citation type="submission" date="2017-10" db="EMBL/GenBank/DDBJ databases">
        <title>Novel microbial diversity and functional potential in the marine mammal oral microbiome.</title>
        <authorList>
            <person name="Dudek N.K."/>
            <person name="Sun C.L."/>
            <person name="Burstein D."/>
            <person name="Kantor R.S."/>
            <person name="Aliaga Goltsman D.S."/>
            <person name="Bik E.M."/>
            <person name="Thomas B.C."/>
            <person name="Banfield J.F."/>
            <person name="Relman D.A."/>
        </authorList>
    </citation>
    <scope>NUCLEOTIDE SEQUENCE [LARGE SCALE GENOMIC DNA]</scope>
    <source>
        <strain evidence="9">DOLZORAL124_49_17</strain>
    </source>
</reference>
<feature type="transmembrane region" description="Helical" evidence="7">
    <location>
        <begin position="12"/>
        <end position="34"/>
    </location>
</feature>
<evidence type="ECO:0000256" key="7">
    <source>
        <dbReference type="RuleBase" id="RU363032"/>
    </source>
</evidence>
<evidence type="ECO:0000256" key="3">
    <source>
        <dbReference type="ARBA" id="ARBA00022475"/>
    </source>
</evidence>
<gene>
    <name evidence="9" type="ORF">CSB45_01910</name>
</gene>
<evidence type="ECO:0000256" key="4">
    <source>
        <dbReference type="ARBA" id="ARBA00022692"/>
    </source>
</evidence>
<evidence type="ECO:0000256" key="5">
    <source>
        <dbReference type="ARBA" id="ARBA00022989"/>
    </source>
</evidence>
<keyword evidence="3" id="KW-1003">Cell membrane</keyword>
<evidence type="ECO:0000256" key="2">
    <source>
        <dbReference type="ARBA" id="ARBA00022448"/>
    </source>
</evidence>
<dbReference type="GO" id="GO:0055085">
    <property type="term" value="P:transmembrane transport"/>
    <property type="evidence" value="ECO:0007669"/>
    <property type="project" value="InterPro"/>
</dbReference>
<evidence type="ECO:0000313" key="9">
    <source>
        <dbReference type="EMBL" id="PID58778.1"/>
    </source>
</evidence>
<protein>
    <submittedName>
        <fullName evidence="9">Transporter</fullName>
    </submittedName>
</protein>